<dbReference type="PANTHER" id="PTHR12300:SF161">
    <property type="entry name" value="RECEPTOR EXPRESSION-ENHANCING PROTEIN"/>
    <property type="match status" value="1"/>
</dbReference>
<dbReference type="Pfam" id="PF03134">
    <property type="entry name" value="TB2_DP1_HVA22"/>
    <property type="match status" value="1"/>
</dbReference>
<evidence type="ECO:0000313" key="9">
    <source>
        <dbReference type="Proteomes" id="UP001385951"/>
    </source>
</evidence>
<accession>A0AAW0GZ28</accession>
<evidence type="ECO:0000256" key="7">
    <source>
        <dbReference type="SAM" id="MobiDB-lite"/>
    </source>
</evidence>
<feature type="region of interest" description="Disordered" evidence="7">
    <location>
        <begin position="201"/>
        <end position="240"/>
    </location>
</feature>
<comment type="subcellular location">
    <subcellularLocation>
        <location evidence="1 6">Membrane</location>
        <topology evidence="1 6">Multi-pass membrane protein</topology>
    </subcellularLocation>
</comment>
<reference evidence="8 9" key="1">
    <citation type="submission" date="2022-09" db="EMBL/GenBank/DDBJ databases">
        <authorList>
            <person name="Palmer J.M."/>
        </authorList>
    </citation>
    <scope>NUCLEOTIDE SEQUENCE [LARGE SCALE GENOMIC DNA]</scope>
    <source>
        <strain evidence="8 9">DSM 7382</strain>
    </source>
</reference>
<proteinExistence type="inferred from homology"/>
<dbReference type="EMBL" id="JASBNA010000002">
    <property type="protein sequence ID" value="KAK7695305.1"/>
    <property type="molecule type" value="Genomic_DNA"/>
</dbReference>
<protein>
    <recommendedName>
        <fullName evidence="6">Protein YOP1</fullName>
    </recommendedName>
</protein>
<comment type="similarity">
    <text evidence="2 6">Belongs to the DP1 family.</text>
</comment>
<organism evidence="8 9">
    <name type="scientific">Cerrena zonata</name>
    <dbReference type="NCBI Taxonomy" id="2478898"/>
    <lineage>
        <taxon>Eukaryota</taxon>
        <taxon>Fungi</taxon>
        <taxon>Dikarya</taxon>
        <taxon>Basidiomycota</taxon>
        <taxon>Agaricomycotina</taxon>
        <taxon>Agaricomycetes</taxon>
        <taxon>Polyporales</taxon>
        <taxon>Cerrenaceae</taxon>
        <taxon>Cerrena</taxon>
    </lineage>
</organism>
<dbReference type="InterPro" id="IPR004345">
    <property type="entry name" value="TB2_DP1_HVA22"/>
</dbReference>
<keyword evidence="4 6" id="KW-1133">Transmembrane helix</keyword>
<evidence type="ECO:0000256" key="1">
    <source>
        <dbReference type="ARBA" id="ARBA00004141"/>
    </source>
</evidence>
<sequence length="240" mass="25880">MFMSLISHVLSAWFAFFLPCFGTWKALSKKPISEPDIEKWGMYWSVVGAFVAFEYIGEWLVSWFPFYWETKTIILLFLALPQTQGSTWVYQTYLSPFFTKNEEQINAGIVAAQANILTFLQTRLTMLWEAALKSVTQASAAQNGSAAPGTPGAQQPAAGSPLGFVQGLWNSYGPTALGALQQYAHAAQSTSAMAVNVPPSAAPASAATTGYDATPQRSQPVTPAAAADPAAPPFPEPKLY</sequence>
<evidence type="ECO:0000313" key="8">
    <source>
        <dbReference type="EMBL" id="KAK7695305.1"/>
    </source>
</evidence>
<evidence type="ECO:0000256" key="4">
    <source>
        <dbReference type="ARBA" id="ARBA00022989"/>
    </source>
</evidence>
<comment type="caution">
    <text evidence="8">The sequence shown here is derived from an EMBL/GenBank/DDBJ whole genome shotgun (WGS) entry which is preliminary data.</text>
</comment>
<dbReference type="PANTHER" id="PTHR12300">
    <property type="entry name" value="HVA22-LIKE PROTEINS"/>
    <property type="match status" value="1"/>
</dbReference>
<dbReference type="GO" id="GO:0016020">
    <property type="term" value="C:membrane"/>
    <property type="evidence" value="ECO:0007669"/>
    <property type="project" value="UniProtKB-SubCell"/>
</dbReference>
<evidence type="ECO:0000256" key="5">
    <source>
        <dbReference type="ARBA" id="ARBA00023136"/>
    </source>
</evidence>
<dbReference type="Proteomes" id="UP001385951">
    <property type="component" value="Unassembled WGS sequence"/>
</dbReference>
<dbReference type="AlphaFoldDB" id="A0AAW0GZ28"/>
<keyword evidence="9" id="KW-1185">Reference proteome</keyword>
<comment type="caution">
    <text evidence="6">Lacks conserved residue(s) required for the propagation of feature annotation.</text>
</comment>
<evidence type="ECO:0000256" key="2">
    <source>
        <dbReference type="ARBA" id="ARBA00008573"/>
    </source>
</evidence>
<keyword evidence="3 6" id="KW-0812">Transmembrane</keyword>
<evidence type="ECO:0000256" key="3">
    <source>
        <dbReference type="ARBA" id="ARBA00022692"/>
    </source>
</evidence>
<gene>
    <name evidence="8" type="ORF">QCA50_002495</name>
</gene>
<evidence type="ECO:0000256" key="6">
    <source>
        <dbReference type="RuleBase" id="RU362006"/>
    </source>
</evidence>
<feature type="compositionally biased region" description="Pro residues" evidence="7">
    <location>
        <begin position="230"/>
        <end position="240"/>
    </location>
</feature>
<name>A0AAW0GZ28_9APHY</name>
<keyword evidence="5 6" id="KW-0472">Membrane</keyword>
<feature type="transmembrane region" description="Helical" evidence="6">
    <location>
        <begin position="44"/>
        <end position="68"/>
    </location>
</feature>